<name>A0A3A2Z6M3_9EURO</name>
<protein>
    <submittedName>
        <fullName evidence="1">Uncharacterized protein</fullName>
    </submittedName>
</protein>
<organism evidence="1 2">
    <name type="scientific">Aspergillus sclerotialis</name>
    <dbReference type="NCBI Taxonomy" id="2070753"/>
    <lineage>
        <taxon>Eukaryota</taxon>
        <taxon>Fungi</taxon>
        <taxon>Dikarya</taxon>
        <taxon>Ascomycota</taxon>
        <taxon>Pezizomycotina</taxon>
        <taxon>Eurotiomycetes</taxon>
        <taxon>Eurotiomycetidae</taxon>
        <taxon>Eurotiales</taxon>
        <taxon>Aspergillaceae</taxon>
        <taxon>Aspergillus</taxon>
        <taxon>Aspergillus subgen. Polypaecilum</taxon>
    </lineage>
</organism>
<gene>
    <name evidence="1" type="ORF">PHISCL_10686</name>
</gene>
<dbReference type="EMBL" id="MVGC01001978">
    <property type="protein sequence ID" value="RJE16977.1"/>
    <property type="molecule type" value="Genomic_DNA"/>
</dbReference>
<dbReference type="Proteomes" id="UP000266188">
    <property type="component" value="Unassembled WGS sequence"/>
</dbReference>
<accession>A0A3A2Z6M3</accession>
<sequence length="57" mass="6440">MSDRKDFADKEAMDEKGVAVHEEGLLAPLSEEEKRLEKKLLFKIDSLIMPLVPATLL</sequence>
<proteinExistence type="predicted"/>
<feature type="non-terminal residue" evidence="1">
    <location>
        <position position="57"/>
    </location>
</feature>
<evidence type="ECO:0000313" key="1">
    <source>
        <dbReference type="EMBL" id="RJE16977.1"/>
    </source>
</evidence>
<evidence type="ECO:0000313" key="2">
    <source>
        <dbReference type="Proteomes" id="UP000266188"/>
    </source>
</evidence>
<keyword evidence="2" id="KW-1185">Reference proteome</keyword>
<dbReference type="AlphaFoldDB" id="A0A3A2Z6M3"/>
<reference evidence="2" key="1">
    <citation type="submission" date="2017-02" db="EMBL/GenBank/DDBJ databases">
        <authorList>
            <person name="Tafer H."/>
            <person name="Lopandic K."/>
        </authorList>
    </citation>
    <scope>NUCLEOTIDE SEQUENCE [LARGE SCALE GENOMIC DNA]</scope>
    <source>
        <strain evidence="2">CBS 366.77</strain>
    </source>
</reference>
<comment type="caution">
    <text evidence="1">The sequence shown here is derived from an EMBL/GenBank/DDBJ whole genome shotgun (WGS) entry which is preliminary data.</text>
</comment>